<dbReference type="InterPro" id="IPR038729">
    <property type="entry name" value="Rad50/SbcC_AAA"/>
</dbReference>
<dbReference type="SUPFAM" id="SSF52540">
    <property type="entry name" value="P-loop containing nucleoside triphosphate hydrolases"/>
    <property type="match status" value="1"/>
</dbReference>
<dbReference type="PANTHER" id="PTHR41259:SF1">
    <property type="entry name" value="DOUBLE-STRAND BREAK REPAIR RAD50 ATPASE, PUTATIVE-RELATED"/>
    <property type="match status" value="1"/>
</dbReference>
<dbReference type="Gene3D" id="3.40.50.300">
    <property type="entry name" value="P-loop containing nucleotide triphosphate hydrolases"/>
    <property type="match status" value="1"/>
</dbReference>
<organism evidence="2">
    <name type="scientific">marine metagenome</name>
    <dbReference type="NCBI Taxonomy" id="408172"/>
    <lineage>
        <taxon>unclassified sequences</taxon>
        <taxon>metagenomes</taxon>
        <taxon>ecological metagenomes</taxon>
    </lineage>
</organism>
<dbReference type="InterPro" id="IPR027417">
    <property type="entry name" value="P-loop_NTPase"/>
</dbReference>
<dbReference type="Pfam" id="PF13476">
    <property type="entry name" value="AAA_23"/>
    <property type="match status" value="1"/>
</dbReference>
<gene>
    <name evidence="2" type="ORF">METZ01_LOCUS416577</name>
</gene>
<protein>
    <recommendedName>
        <fullName evidence="1">Rad50/SbcC-type AAA domain-containing protein</fullName>
    </recommendedName>
</protein>
<evidence type="ECO:0000313" key="2">
    <source>
        <dbReference type="EMBL" id="SVD63723.1"/>
    </source>
</evidence>
<feature type="non-terminal residue" evidence="2">
    <location>
        <position position="116"/>
    </location>
</feature>
<evidence type="ECO:0000259" key="1">
    <source>
        <dbReference type="Pfam" id="PF13476"/>
    </source>
</evidence>
<feature type="domain" description="Rad50/SbcC-type AAA" evidence="1">
    <location>
        <begin position="2"/>
        <end position="52"/>
    </location>
</feature>
<proteinExistence type="predicted"/>
<reference evidence="2" key="1">
    <citation type="submission" date="2018-05" db="EMBL/GenBank/DDBJ databases">
        <authorList>
            <person name="Lanie J.A."/>
            <person name="Ng W.-L."/>
            <person name="Kazmierczak K.M."/>
            <person name="Andrzejewski T.M."/>
            <person name="Davidsen T.M."/>
            <person name="Wayne K.J."/>
            <person name="Tettelin H."/>
            <person name="Glass J.I."/>
            <person name="Rusch D."/>
            <person name="Podicherti R."/>
            <person name="Tsui H.-C.T."/>
            <person name="Winkler M.E."/>
        </authorList>
    </citation>
    <scope>NUCLEOTIDE SEQUENCE</scope>
</reference>
<sequence length="116" mass="12809">MYIDGFGHFAQRTFGPFNAPITIFQGENEAGKSTLLAFIRTVLYGFPTRGRNEYYPPFRGGRHGGHMVVSDDSGTRYMVERYAAARGGDLIIKGLDGTSYSDGKLRELLGHASKEV</sequence>
<name>A0A382WYC2_9ZZZZ</name>
<dbReference type="EMBL" id="UINC01163420">
    <property type="protein sequence ID" value="SVD63723.1"/>
    <property type="molecule type" value="Genomic_DNA"/>
</dbReference>
<dbReference type="PANTHER" id="PTHR41259">
    <property type="entry name" value="DOUBLE-STRAND BREAK REPAIR RAD50 ATPASE, PUTATIVE-RELATED"/>
    <property type="match status" value="1"/>
</dbReference>
<accession>A0A382WYC2</accession>
<dbReference type="GO" id="GO:0016887">
    <property type="term" value="F:ATP hydrolysis activity"/>
    <property type="evidence" value="ECO:0007669"/>
    <property type="project" value="InterPro"/>
</dbReference>
<dbReference type="AlphaFoldDB" id="A0A382WYC2"/>
<dbReference type="GO" id="GO:0006302">
    <property type="term" value="P:double-strand break repair"/>
    <property type="evidence" value="ECO:0007669"/>
    <property type="project" value="InterPro"/>
</dbReference>